<dbReference type="OrthoDB" id="270639at2759"/>
<feature type="compositionally biased region" description="Basic and acidic residues" evidence="1">
    <location>
        <begin position="158"/>
        <end position="171"/>
    </location>
</feature>
<name>A0A8H7DJ88_9AGAR</name>
<dbReference type="InterPro" id="IPR052104">
    <property type="entry name" value="Mito_Release_Factor_mL62"/>
</dbReference>
<keyword evidence="4" id="KW-1185">Reference proteome</keyword>
<dbReference type="GO" id="GO:0016150">
    <property type="term" value="F:translation release factor activity, codon nonspecific"/>
    <property type="evidence" value="ECO:0007669"/>
    <property type="project" value="TreeGrafter"/>
</dbReference>
<feature type="domain" description="Prokaryotic-type class I peptide chain release factors" evidence="2">
    <location>
        <begin position="74"/>
        <end position="90"/>
    </location>
</feature>
<dbReference type="GO" id="GO:0070126">
    <property type="term" value="P:mitochondrial translational termination"/>
    <property type="evidence" value="ECO:0007669"/>
    <property type="project" value="TreeGrafter"/>
</dbReference>
<dbReference type="AlphaFoldDB" id="A0A8H7DJ88"/>
<evidence type="ECO:0000259" key="2">
    <source>
        <dbReference type="PROSITE" id="PS00745"/>
    </source>
</evidence>
<feature type="region of interest" description="Disordered" evidence="1">
    <location>
        <begin position="154"/>
        <end position="197"/>
    </location>
</feature>
<evidence type="ECO:0000256" key="1">
    <source>
        <dbReference type="SAM" id="MobiDB-lite"/>
    </source>
</evidence>
<reference evidence="3" key="1">
    <citation type="submission" date="2020-05" db="EMBL/GenBank/DDBJ databases">
        <title>Mycena genomes resolve the evolution of fungal bioluminescence.</title>
        <authorList>
            <person name="Tsai I.J."/>
        </authorList>
    </citation>
    <scope>NUCLEOTIDE SEQUENCE</scope>
    <source>
        <strain evidence="3">160909Yilan</strain>
    </source>
</reference>
<evidence type="ECO:0000313" key="4">
    <source>
        <dbReference type="Proteomes" id="UP000623467"/>
    </source>
</evidence>
<dbReference type="PANTHER" id="PTHR11075:SF54">
    <property type="entry name" value="LARGE RIBOSOMAL SUBUNIT PROTEIN ML62"/>
    <property type="match status" value="1"/>
</dbReference>
<feature type="compositionally biased region" description="Basic and acidic residues" evidence="1">
    <location>
        <begin position="181"/>
        <end position="197"/>
    </location>
</feature>
<dbReference type="GO" id="GO:0004045">
    <property type="term" value="F:peptidyl-tRNA hydrolase activity"/>
    <property type="evidence" value="ECO:0007669"/>
    <property type="project" value="TreeGrafter"/>
</dbReference>
<dbReference type="Pfam" id="PF00472">
    <property type="entry name" value="RF-1"/>
    <property type="match status" value="1"/>
</dbReference>
<proteinExistence type="predicted"/>
<dbReference type="EMBL" id="JACAZH010000002">
    <property type="protein sequence ID" value="KAF7375297.1"/>
    <property type="molecule type" value="Genomic_DNA"/>
</dbReference>
<accession>A0A8H7DJ88</accession>
<dbReference type="Proteomes" id="UP000623467">
    <property type="component" value="Unassembled WGS sequence"/>
</dbReference>
<dbReference type="SUPFAM" id="SSF110916">
    <property type="entry name" value="Peptidyl-tRNA hydrolase domain-like"/>
    <property type="match status" value="1"/>
</dbReference>
<dbReference type="Gene3D" id="3.30.160.20">
    <property type="match status" value="1"/>
</dbReference>
<organism evidence="3 4">
    <name type="scientific">Mycena sanguinolenta</name>
    <dbReference type="NCBI Taxonomy" id="230812"/>
    <lineage>
        <taxon>Eukaryota</taxon>
        <taxon>Fungi</taxon>
        <taxon>Dikarya</taxon>
        <taxon>Basidiomycota</taxon>
        <taxon>Agaricomycotina</taxon>
        <taxon>Agaricomycetes</taxon>
        <taxon>Agaricomycetidae</taxon>
        <taxon>Agaricales</taxon>
        <taxon>Marasmiineae</taxon>
        <taxon>Mycenaceae</taxon>
        <taxon>Mycena</taxon>
    </lineage>
</organism>
<dbReference type="PROSITE" id="PS00745">
    <property type="entry name" value="RF_PROK_I"/>
    <property type="match status" value="1"/>
</dbReference>
<dbReference type="PANTHER" id="PTHR11075">
    <property type="entry name" value="PEPTIDE CHAIN RELEASE FACTOR"/>
    <property type="match status" value="1"/>
</dbReference>
<evidence type="ECO:0000313" key="3">
    <source>
        <dbReference type="EMBL" id="KAF7375297.1"/>
    </source>
</evidence>
<protein>
    <submittedName>
        <fullName evidence="3">RF-PROK-I domain-containing protein</fullName>
    </submittedName>
</protein>
<gene>
    <name evidence="3" type="ORF">MSAN_00416500</name>
</gene>
<dbReference type="InterPro" id="IPR000352">
    <property type="entry name" value="Pep_chain_release_fac_I"/>
</dbReference>
<comment type="caution">
    <text evidence="3">The sequence shown here is derived from an EMBL/GenBank/DDBJ whole genome shotgun (WGS) entry which is preliminary data.</text>
</comment>
<dbReference type="GO" id="GO:0005762">
    <property type="term" value="C:mitochondrial large ribosomal subunit"/>
    <property type="evidence" value="ECO:0007669"/>
    <property type="project" value="TreeGrafter"/>
</dbReference>
<sequence length="197" mass="21875">MLSFFRSSTNGFANELRLVFATRNAHSGGNRFVATPPQLSSLESAQETALARAWIAQFRALNIPKSSVELSFSRSSGPGGQNVNKVNTKVTLRCPIDEDWIPLWSKPALKKSPHYVSSSKSIQITSTVHRSQSQNIEECLSKLHALLVEASSSTLKNEPSEAQKKRVEDLTRAANARRRAEKSYRSKIKAERKGSFD</sequence>